<keyword evidence="3" id="KW-1185">Reference proteome</keyword>
<evidence type="ECO:0008006" key="4">
    <source>
        <dbReference type="Google" id="ProtNLM"/>
    </source>
</evidence>
<feature type="signal peptide" evidence="1">
    <location>
        <begin position="1"/>
        <end position="24"/>
    </location>
</feature>
<dbReference type="RefSeq" id="WP_094730262.1">
    <property type="nucleotide sequence ID" value="NZ_MWWY01000032.1"/>
</dbReference>
<name>A0A261FX21_9BIFI</name>
<comment type="caution">
    <text evidence="2">The sequence shown here is derived from an EMBL/GenBank/DDBJ whole genome shotgun (WGS) entry which is preliminary data.</text>
</comment>
<protein>
    <recommendedName>
        <fullName evidence="4">Peptidase C39-like domain-containing protein</fullName>
    </recommendedName>
</protein>
<proteinExistence type="predicted"/>
<sequence length="262" mass="29583">MKKILSMLSVLIVTSFLFPNVAIATPENQESILYNNRVFNVSDLSNETLRWLNWYNSLPTDLKETISYEPTELRELFSPESTFNAPIEYADELSFPFSAQSYLPTGGYELAYNPNFWNNDANIRRANCYAYVMNILTSREGKLQLGELSGNVYTSLTKSAIEKAAKADGPYIRNGVTITNSFASAVPGKSQYKIALVIAPNKDYHWYIQNSDGFWSHKRGLAKVSMLDASGKVIWDPQSANRNYGSGLNYSIFAGYYLVKYK</sequence>
<evidence type="ECO:0000313" key="3">
    <source>
        <dbReference type="Proteomes" id="UP000216074"/>
    </source>
</evidence>
<organism evidence="2 3">
    <name type="scientific">Bifidobacterium hapali</name>
    <dbReference type="NCBI Taxonomy" id="1630172"/>
    <lineage>
        <taxon>Bacteria</taxon>
        <taxon>Bacillati</taxon>
        <taxon>Actinomycetota</taxon>
        <taxon>Actinomycetes</taxon>
        <taxon>Bifidobacteriales</taxon>
        <taxon>Bifidobacteriaceae</taxon>
        <taxon>Bifidobacterium</taxon>
    </lineage>
</organism>
<dbReference type="Proteomes" id="UP000216074">
    <property type="component" value="Unassembled WGS sequence"/>
</dbReference>
<dbReference type="AlphaFoldDB" id="A0A261FX21"/>
<reference evidence="2 3" key="1">
    <citation type="journal article" date="2017" name="BMC Genomics">
        <title>Comparative genomic and phylogenomic analyses of the Bifidobacteriaceae family.</title>
        <authorList>
            <person name="Lugli G.A."/>
            <person name="Milani C."/>
            <person name="Turroni F."/>
            <person name="Duranti S."/>
            <person name="Mancabelli L."/>
            <person name="Mangifesta M."/>
            <person name="Ferrario C."/>
            <person name="Modesto M."/>
            <person name="Mattarelli P."/>
            <person name="Jiri K."/>
            <person name="van Sinderen D."/>
            <person name="Ventura M."/>
        </authorList>
    </citation>
    <scope>NUCLEOTIDE SEQUENCE [LARGE SCALE GENOMIC DNA]</scope>
    <source>
        <strain evidence="2 3">DSM 100202</strain>
    </source>
</reference>
<dbReference type="EMBL" id="MWWY01000032">
    <property type="protein sequence ID" value="OZG63712.1"/>
    <property type="molecule type" value="Genomic_DNA"/>
</dbReference>
<dbReference type="OrthoDB" id="4081416at2"/>
<accession>A0A261FX21</accession>
<evidence type="ECO:0000313" key="2">
    <source>
        <dbReference type="EMBL" id="OZG63712.1"/>
    </source>
</evidence>
<keyword evidence="1" id="KW-0732">Signal</keyword>
<evidence type="ECO:0000256" key="1">
    <source>
        <dbReference type="SAM" id="SignalP"/>
    </source>
</evidence>
<feature type="chain" id="PRO_5012830985" description="Peptidase C39-like domain-containing protein" evidence="1">
    <location>
        <begin position="25"/>
        <end position="262"/>
    </location>
</feature>
<gene>
    <name evidence="2" type="ORF">BHAP_1672</name>
</gene>